<dbReference type="Proteomes" id="UP000092582">
    <property type="component" value="Chromosome 1"/>
</dbReference>
<dbReference type="Gene3D" id="2.40.100.10">
    <property type="entry name" value="Cyclophilin-like"/>
    <property type="match status" value="2"/>
</dbReference>
<gene>
    <name evidence="6" type="ORF">PA27867_3553</name>
</gene>
<feature type="domain" description="Carboxyltransferase" evidence="5">
    <location>
        <begin position="254"/>
        <end position="545"/>
    </location>
</feature>
<name>A0A1B1BPM4_9MICO</name>
<organism evidence="6 7">
    <name type="scientific">Cryobacterium arcticum</name>
    <dbReference type="NCBI Taxonomy" id="670052"/>
    <lineage>
        <taxon>Bacteria</taxon>
        <taxon>Bacillati</taxon>
        <taxon>Actinomycetota</taxon>
        <taxon>Actinomycetes</taxon>
        <taxon>Micrococcales</taxon>
        <taxon>Microbacteriaceae</taxon>
        <taxon>Cryobacterium</taxon>
    </lineage>
</organism>
<dbReference type="InterPro" id="IPR052708">
    <property type="entry name" value="PxpC"/>
</dbReference>
<dbReference type="STRING" id="670052.PA27867_3553"/>
<evidence type="ECO:0000313" key="7">
    <source>
        <dbReference type="Proteomes" id="UP000092582"/>
    </source>
</evidence>
<dbReference type="SMART" id="SM00796">
    <property type="entry name" value="AHS1"/>
    <property type="match status" value="1"/>
</dbReference>
<dbReference type="PANTHER" id="PTHR43309">
    <property type="entry name" value="5-OXOPROLINASE SUBUNIT C"/>
    <property type="match status" value="1"/>
</dbReference>
<dbReference type="SUPFAM" id="SSF50891">
    <property type="entry name" value="Cyclophilin-like"/>
    <property type="match status" value="2"/>
</dbReference>
<evidence type="ECO:0000256" key="3">
    <source>
        <dbReference type="ARBA" id="ARBA00022840"/>
    </source>
</evidence>
<dbReference type="RefSeq" id="WP_066600289.1">
    <property type="nucleotide sequence ID" value="NZ_CP016282.1"/>
</dbReference>
<keyword evidence="1" id="KW-0547">Nucleotide-binding</keyword>
<sequence>MRFLPVRDDALLIELDDLPTTLALFDSLSSDPIDGTGELIPGARTLLVFFRPSAVSPAQIVQAVRSRDLGGRVAGEGSLIEIPVTYDGEDLDEVAGLLRIGAAEVVRLHTVAEYAVGFTGFAPGFAYLSGGHPALDVPRRSSPRTRIPAGSVALAGTFSGVYPRESPGGWQLIGTTEARMWDLSRDRPALLLPGDRVRFVDVAGGGRATATVSSETAVSTHPAPAAAEASHALEILDPGMLTLLQDLGRPGYASMGVSSSGALDPVSLRAANRLVGNDSGAATLETTFGGLRLRARGEQVLAVTGAAVPLSIRASVPTDGEARTVPFGAPFALGAGEELMMGRPTAGLRSYLAVRGGFALEPVLGSLSTDVLAGLGPAPITAGTILPVGTPARGLAAVALPDGGTADPVGSALGSAPTEVVLDVVLGPRTDWFSSDAIDVLTGQSWLVSSRSNRVGLRLEGESLTRVVDAELPSEGTVSGAIQIPPNGQPVLFLADHPLTGGYPVIGSVATHHLPLAGQLPPGARIRFNPIGPFDEYSAVNPEVTP</sequence>
<dbReference type="SMART" id="SM00797">
    <property type="entry name" value="AHS2"/>
    <property type="match status" value="1"/>
</dbReference>
<dbReference type="SUPFAM" id="SSF160467">
    <property type="entry name" value="PH0987 N-terminal domain-like"/>
    <property type="match status" value="1"/>
</dbReference>
<evidence type="ECO:0000256" key="2">
    <source>
        <dbReference type="ARBA" id="ARBA00022801"/>
    </source>
</evidence>
<dbReference type="GO" id="GO:0005524">
    <property type="term" value="F:ATP binding"/>
    <property type="evidence" value="ECO:0007669"/>
    <property type="project" value="UniProtKB-KW"/>
</dbReference>
<evidence type="ECO:0000259" key="4">
    <source>
        <dbReference type="SMART" id="SM00796"/>
    </source>
</evidence>
<reference evidence="6 7" key="1">
    <citation type="submission" date="2016-06" db="EMBL/GenBank/DDBJ databases">
        <title>Genome sequencing of Cryobacterium arcticum PAMC 27867.</title>
        <authorList>
            <person name="Lee J."/>
            <person name="Kim O.-S."/>
        </authorList>
    </citation>
    <scope>NUCLEOTIDE SEQUENCE [LARGE SCALE GENOMIC DNA]</scope>
    <source>
        <strain evidence="6 7">PAMC 27867</strain>
    </source>
</reference>
<proteinExistence type="predicted"/>
<dbReference type="KEGG" id="cart:PA27867_3553"/>
<feature type="domain" description="Carboxyltransferase" evidence="4">
    <location>
        <begin position="1"/>
        <end position="191"/>
    </location>
</feature>
<dbReference type="InterPro" id="IPR029000">
    <property type="entry name" value="Cyclophilin-like_dom_sf"/>
</dbReference>
<dbReference type="Pfam" id="PF02626">
    <property type="entry name" value="CT_A_B"/>
    <property type="match status" value="1"/>
</dbReference>
<keyword evidence="7" id="KW-1185">Reference proteome</keyword>
<dbReference type="OrthoDB" id="9768696at2"/>
<dbReference type="AlphaFoldDB" id="A0A1B1BPM4"/>
<keyword evidence="2" id="KW-0378">Hydrolase</keyword>
<dbReference type="GO" id="GO:0016787">
    <property type="term" value="F:hydrolase activity"/>
    <property type="evidence" value="ECO:0007669"/>
    <property type="project" value="UniProtKB-KW"/>
</dbReference>
<evidence type="ECO:0000256" key="1">
    <source>
        <dbReference type="ARBA" id="ARBA00022741"/>
    </source>
</evidence>
<protein>
    <submittedName>
        <fullName evidence="6">Acetyl-CoA carboxylase</fullName>
    </submittedName>
</protein>
<evidence type="ECO:0000259" key="5">
    <source>
        <dbReference type="SMART" id="SM00797"/>
    </source>
</evidence>
<dbReference type="PATRIC" id="fig|670052.7.peg.3657"/>
<dbReference type="PANTHER" id="PTHR43309:SF3">
    <property type="entry name" value="5-OXOPROLINASE SUBUNIT C"/>
    <property type="match status" value="1"/>
</dbReference>
<dbReference type="Pfam" id="PF02682">
    <property type="entry name" value="CT_C_D"/>
    <property type="match status" value="1"/>
</dbReference>
<dbReference type="EMBL" id="CP016282">
    <property type="protein sequence ID" value="ANP74475.1"/>
    <property type="molecule type" value="Genomic_DNA"/>
</dbReference>
<dbReference type="InterPro" id="IPR003833">
    <property type="entry name" value="CT_C_D"/>
</dbReference>
<dbReference type="NCBIfam" id="TIGR00724">
    <property type="entry name" value="urea_amlyse_rel"/>
    <property type="match status" value="1"/>
</dbReference>
<evidence type="ECO:0000313" key="6">
    <source>
        <dbReference type="EMBL" id="ANP74475.1"/>
    </source>
</evidence>
<accession>A0A1B1BPM4</accession>
<keyword evidence="3" id="KW-0067">ATP-binding</keyword>
<dbReference type="Gene3D" id="3.30.1360.40">
    <property type="match status" value="1"/>
</dbReference>
<dbReference type="InterPro" id="IPR003778">
    <property type="entry name" value="CT_A_B"/>
</dbReference>